<proteinExistence type="predicted"/>
<dbReference type="Gene3D" id="3.50.30.50">
    <property type="entry name" value="Putative cyclase"/>
    <property type="match status" value="1"/>
</dbReference>
<gene>
    <name evidence="1" type="ORF">BRSU_0012</name>
</gene>
<dbReference type="RefSeq" id="WP_048593225.1">
    <property type="nucleotide sequence ID" value="NZ_CVLB01000001.1"/>
</dbReference>
<evidence type="ECO:0000313" key="1">
    <source>
        <dbReference type="EMBL" id="CRF31328.1"/>
    </source>
</evidence>
<dbReference type="Proteomes" id="UP000043763">
    <property type="component" value="Unassembled WGS sequence"/>
</dbReference>
<dbReference type="PANTHER" id="PTHR31118">
    <property type="entry name" value="CYCLASE-LIKE PROTEIN 2"/>
    <property type="match status" value="1"/>
</dbReference>
<protein>
    <submittedName>
        <fullName evidence="1">Cyclase</fullName>
    </submittedName>
</protein>
<sequence>MIIDLSAEIYNNMPHYPDDIDVKVSAENYEYFNITNISMCVHTATHIDTPLHCIKGKDSAASIDLNYFVGNAYCIDIMPDNDNKINFDDNFNFDIIKECSILLINTYWHKNINTEKHYKNFPYLSESFAYKLIDLKIKTIGIDTPSVDSISNNNFIHDILFSNDICIVENLINLEKVSHKKFFFSAAPLKIIGSEGSPVRAYAIID</sequence>
<dbReference type="GO" id="GO:0004061">
    <property type="term" value="F:arylformamidase activity"/>
    <property type="evidence" value="ECO:0007669"/>
    <property type="project" value="InterPro"/>
</dbReference>
<keyword evidence="2" id="KW-1185">Reference proteome</keyword>
<accession>A0A0G4K3U0</accession>
<dbReference type="AlphaFoldDB" id="A0A0G4K3U0"/>
<dbReference type="GO" id="GO:0019441">
    <property type="term" value="P:L-tryptophan catabolic process to kynurenine"/>
    <property type="evidence" value="ECO:0007669"/>
    <property type="project" value="InterPro"/>
</dbReference>
<dbReference type="EMBL" id="CVLB01000001">
    <property type="protein sequence ID" value="CRF31328.1"/>
    <property type="molecule type" value="Genomic_DNA"/>
</dbReference>
<dbReference type="SUPFAM" id="SSF102198">
    <property type="entry name" value="Putative cyclase"/>
    <property type="match status" value="1"/>
</dbReference>
<name>A0A0G4K3U0_9SPIR</name>
<dbReference type="OrthoDB" id="9796085at2"/>
<organism evidence="1 2">
    <name type="scientific">Brachyspira suanatina</name>
    <dbReference type="NCBI Taxonomy" id="381802"/>
    <lineage>
        <taxon>Bacteria</taxon>
        <taxon>Pseudomonadati</taxon>
        <taxon>Spirochaetota</taxon>
        <taxon>Spirochaetia</taxon>
        <taxon>Brachyspirales</taxon>
        <taxon>Brachyspiraceae</taxon>
        <taxon>Brachyspira</taxon>
    </lineage>
</organism>
<dbReference type="InterPro" id="IPR037175">
    <property type="entry name" value="KFase_sf"/>
</dbReference>
<dbReference type="Pfam" id="PF04199">
    <property type="entry name" value="Cyclase"/>
    <property type="match status" value="1"/>
</dbReference>
<dbReference type="PANTHER" id="PTHR31118:SF32">
    <property type="entry name" value="KYNURENINE FORMAMIDASE"/>
    <property type="match status" value="1"/>
</dbReference>
<reference evidence="2" key="1">
    <citation type="submission" date="2015-04" db="EMBL/GenBank/DDBJ databases">
        <authorList>
            <person name="Mushtaq Mamoona"/>
        </authorList>
    </citation>
    <scope>NUCLEOTIDE SEQUENCE [LARGE SCALE GENOMIC DNA]</scope>
    <source>
        <strain evidence="2">AN4859/03</strain>
    </source>
</reference>
<dbReference type="InterPro" id="IPR007325">
    <property type="entry name" value="KFase/CYL"/>
</dbReference>
<evidence type="ECO:0000313" key="2">
    <source>
        <dbReference type="Proteomes" id="UP000043763"/>
    </source>
</evidence>